<feature type="domain" description="Nephrocystin 3-like N-terminal" evidence="4">
    <location>
        <begin position="203"/>
        <end position="367"/>
    </location>
</feature>
<dbReference type="Gene3D" id="1.25.40.20">
    <property type="entry name" value="Ankyrin repeat-containing domain"/>
    <property type="match status" value="6"/>
</dbReference>
<dbReference type="InterPro" id="IPR027417">
    <property type="entry name" value="P-loop_NTPase"/>
</dbReference>
<dbReference type="PROSITE" id="PS50088">
    <property type="entry name" value="ANK_REPEAT"/>
    <property type="match status" value="3"/>
</dbReference>
<feature type="repeat" description="ANK" evidence="3">
    <location>
        <begin position="1706"/>
        <end position="1738"/>
    </location>
</feature>
<dbReference type="SUPFAM" id="SSF48403">
    <property type="entry name" value="Ankyrin repeat"/>
    <property type="match status" value="3"/>
</dbReference>
<evidence type="ECO:0000313" key="6">
    <source>
        <dbReference type="Proteomes" id="UP000567885"/>
    </source>
</evidence>
<dbReference type="Pfam" id="PF24883">
    <property type="entry name" value="NPHP3_N"/>
    <property type="match status" value="1"/>
</dbReference>
<dbReference type="Pfam" id="PF12796">
    <property type="entry name" value="Ank_2"/>
    <property type="match status" value="2"/>
</dbReference>
<keyword evidence="6" id="KW-1185">Reference proteome</keyword>
<keyword evidence="2 3" id="KW-0040">ANK repeat</keyword>
<gene>
    <name evidence="5" type="ORF">FHETE_912</name>
</gene>
<dbReference type="Proteomes" id="UP000567885">
    <property type="component" value="Unassembled WGS sequence"/>
</dbReference>
<proteinExistence type="predicted"/>
<feature type="repeat" description="ANK" evidence="3">
    <location>
        <begin position="1478"/>
        <end position="1510"/>
    </location>
</feature>
<evidence type="ECO:0000256" key="3">
    <source>
        <dbReference type="PROSITE-ProRule" id="PRU00023"/>
    </source>
</evidence>
<dbReference type="EMBL" id="JAAGWQ010000013">
    <property type="protein sequence ID" value="KAF5679171.1"/>
    <property type="molecule type" value="Genomic_DNA"/>
</dbReference>
<dbReference type="InterPro" id="IPR036770">
    <property type="entry name" value="Ankyrin_rpt-contain_sf"/>
</dbReference>
<protein>
    <recommendedName>
        <fullName evidence="4">Nephrocystin 3-like N-terminal domain-containing protein</fullName>
    </recommendedName>
</protein>
<dbReference type="PROSITE" id="PS50297">
    <property type="entry name" value="ANK_REP_REGION"/>
    <property type="match status" value="2"/>
</dbReference>
<feature type="repeat" description="ANK" evidence="3">
    <location>
        <begin position="1739"/>
        <end position="1771"/>
    </location>
</feature>
<reference evidence="5 6" key="1">
    <citation type="submission" date="2020-05" db="EMBL/GenBank/DDBJ databases">
        <title>Identification and distribution of gene clusters putatively required for synthesis of sphingolipid metabolism inhibitors in phylogenetically diverse species of the filamentous fungus Fusarium.</title>
        <authorList>
            <person name="Kim H.-S."/>
            <person name="Busman M."/>
            <person name="Brown D.W."/>
            <person name="Divon H."/>
            <person name="Uhlig S."/>
            <person name="Proctor R.H."/>
        </authorList>
    </citation>
    <scope>NUCLEOTIDE SEQUENCE [LARGE SCALE GENOMIC DNA]</scope>
    <source>
        <strain evidence="5 6">NRRL 20693</strain>
    </source>
</reference>
<dbReference type="Gene3D" id="3.40.50.300">
    <property type="entry name" value="P-loop containing nucleotide triphosphate hydrolases"/>
    <property type="match status" value="1"/>
</dbReference>
<dbReference type="GO" id="GO:0005737">
    <property type="term" value="C:cytoplasm"/>
    <property type="evidence" value="ECO:0007669"/>
    <property type="project" value="TreeGrafter"/>
</dbReference>
<dbReference type="PANTHER" id="PTHR24198:SF165">
    <property type="entry name" value="ANKYRIN REPEAT-CONTAINING PROTEIN-RELATED"/>
    <property type="match status" value="1"/>
</dbReference>
<evidence type="ECO:0000256" key="1">
    <source>
        <dbReference type="ARBA" id="ARBA00022737"/>
    </source>
</evidence>
<keyword evidence="1" id="KW-0677">Repeat</keyword>
<dbReference type="InterPro" id="IPR056884">
    <property type="entry name" value="NPHP3-like_N"/>
</dbReference>
<dbReference type="Pfam" id="PF00023">
    <property type="entry name" value="Ank"/>
    <property type="match status" value="1"/>
</dbReference>
<dbReference type="OrthoDB" id="194358at2759"/>
<comment type="caution">
    <text evidence="5">The sequence shown here is derived from an EMBL/GenBank/DDBJ whole genome shotgun (WGS) entry which is preliminary data.</text>
</comment>
<evidence type="ECO:0000256" key="2">
    <source>
        <dbReference type="ARBA" id="ARBA00023043"/>
    </source>
</evidence>
<evidence type="ECO:0000259" key="4">
    <source>
        <dbReference type="Pfam" id="PF24883"/>
    </source>
</evidence>
<dbReference type="SMART" id="SM00248">
    <property type="entry name" value="ANK"/>
    <property type="match status" value="17"/>
</dbReference>
<accession>A0A8H5X0U4</accession>
<dbReference type="PANTHER" id="PTHR24198">
    <property type="entry name" value="ANKYRIN REPEAT AND PROTEIN KINASE DOMAIN-CONTAINING PROTEIN"/>
    <property type="match status" value="1"/>
</dbReference>
<organism evidence="5 6">
    <name type="scientific">Fusarium heterosporum</name>
    <dbReference type="NCBI Taxonomy" id="42747"/>
    <lineage>
        <taxon>Eukaryota</taxon>
        <taxon>Fungi</taxon>
        <taxon>Dikarya</taxon>
        <taxon>Ascomycota</taxon>
        <taxon>Pezizomycotina</taxon>
        <taxon>Sordariomycetes</taxon>
        <taxon>Hypocreomycetidae</taxon>
        <taxon>Hypocreales</taxon>
        <taxon>Nectriaceae</taxon>
        <taxon>Fusarium</taxon>
        <taxon>Fusarium heterosporum species complex</taxon>
    </lineage>
</organism>
<dbReference type="InterPro" id="IPR002110">
    <property type="entry name" value="Ankyrin_rpt"/>
</dbReference>
<sequence>MAEAIGLAASIAGLVQLTGSVFKIVTKFCREAKDAPSKAQELATQTRELAGIFENLRLLASSLEIRNTSPSLKTQHLDSCQRTLDEINITLDKAQADFDSGKSAKRFARRLKWPFSLSETKDLASDLTNHRATLQLALSADSMDALLKSLSKQDEILNMVERKLSFDTRVQLNKRRKEIVDFFLRVNPQDYLDVCRELRHEATGTWLTSDDSTFSEWIDGANSKLWLSGIPGSGKTVLCGLVIETVLAQSDDSTAVCYAFCDYKNANTCLPENIISALAVQLGLQGEEAFDLLEEYYDMLHPEESLPMQPKLDDLIELVECMAGIYEKVFVIVDGLDECGSHVSRMTQALTSVSDGCDTVSAAFFSRKEEDIREELEGRFEHIEVSAHTKDLEDYTLAEVGKRRILKRLEETNPVLYKDILHTLVQGAQGMFRWVACQIDHICDQPNNNARKKALKELPPTLFGTYDRVIHNIAQSPPGTLECLRKALHWIALPGYKLEIPALCEAVSIRDGVGFIEKDDIIDPEVISRRCGCLLRKSLNGKLFEFAHFTVLEYLTSSPVEGFHYVEEDAYRSFAETALRFILFPCFDRIPSLIESVEKAYCEERNRTNPFYRVAADVPYDLHWTQTVSHIRTAILEEEPRLSMLKRLFTREKNGHYQHWLRTIYRDLTAFHEYSSSSWHLVAFLTSPKLCEFLLGQGADVNGIHNSWTPMTIALYQMSNYSEETNPDDDSTVFWSHRQSQVLNILLDHGADVLATRHGQSTLAAAFNILRGSNLLPFVRSSVPVPEDAVAAFSERSWNNKYDDEFIQAILDLSMGDDAPPQWKPLATPALIHSRRRGIGAPGQSLNLPAHSYTDKDYPRALKVAIEAGYTEDLSALMSDPRFRDGACGLTDFELLKAAAWSGIARCSETLKMLIDSGVDPNVVDASGWTVLHISCETPNFEVTGALLAHGLDAAKGDVKGMTPWHVAVLTENSDFLEYLFQHDENALEGLSATNRDGETPLGLALKEGLIESSLYLLKVCPSEPTYFQSSEPLLEDAAVIGSQELFEALLAKGDTLIGTSRSKSTPMHHLSPQCQPQFARYLSTMYDPCGLNGLGISPFESFLKSWLIRNGNSDRNRTIPLDRELIQLLLPEEYVFQGGSKSVHAWETICEHICQAEICCYIPGMSDAGDSDDLSVENCEYYFAESLFTVIRCGIISSFESTKGISAVQPLLKAMRNHRRKHFCDSSFVSVLNKVSQVSSVKRSLIDNDDAYGLFNKAISEKATRLVRLLIDEGVDVLRQLPESVSLAAKSLFEVACQRATLPLFQVMLDVVPSEHTNSSGPTGQTPIELLVDGSSPDKASILKAISHRGPIPEQADVDMPLILQAARQYDWILVKSFVSLGYDIFSKSRDGWGLAQHAVYQGNLDMFRWVVESASDSLQWQTNCIAENLSSSAAVSGRHLFGTQISLLHMGSTNFAILNYMLEKKLFVNLDVVDSVGRTAMHWAAFHGVVSGCEMLLAQGANIAIRDKNGNLPIDYAQFYDYKALISLLMNGGSPPPQDIYSGGKDMGDSMDPSMIFENAIRQGELNLCKQAVSHGCSINHPKFGCLCSPLFLAIREQQENIVEWLIEQAHAAEVLNSQDCLKMVLEASFQQQTTWHIALDLAIYITIGRENLGLLEVVLKHFELHIEEFHNIWKYEFGDDYDINSVEEFKTRFLSRNSDIGNFGGTLLHEAVGVGNLAIVKALIEHGADVNKPDALLTTPFIIAAEHNRIAIAKELLSRGANPEARDVYTLSAMAISVSKGHLEMVQFLDSASPFSLNYMTLGGSNLLGLEIVDGSAVDVFQYLMSRGVSVNHCDRHGYPMRARLMQWDYARNYLVSSHQTDFPPVSKHAMSLNPLAKLSCWASPITMKRMILSSPPSKRHMLIEQDDNAFGTPLCAAASRDNLETARLLVNLGAGIEECGSVFGTPLMCAIAFGRFYTKWIAAEPSTPQNYSMVTCWKVPGSDEAGQ</sequence>
<name>A0A8H5X0U4_FUSHE</name>
<evidence type="ECO:0000313" key="5">
    <source>
        <dbReference type="EMBL" id="KAF5679171.1"/>
    </source>
</evidence>